<dbReference type="EMBL" id="JBHSFH010000003">
    <property type="protein sequence ID" value="MFC4492918.1"/>
    <property type="molecule type" value="Genomic_DNA"/>
</dbReference>
<organism evidence="11 12">
    <name type="scientific">Streptomyces ovatisporus</name>
    <dbReference type="NCBI Taxonomy" id="1128682"/>
    <lineage>
        <taxon>Bacteria</taxon>
        <taxon>Bacillati</taxon>
        <taxon>Actinomycetota</taxon>
        <taxon>Actinomycetes</taxon>
        <taxon>Kitasatosporales</taxon>
        <taxon>Streptomycetaceae</taxon>
        <taxon>Streptomyces</taxon>
    </lineage>
</organism>
<proteinExistence type="predicted"/>
<evidence type="ECO:0000256" key="8">
    <source>
        <dbReference type="SAM" id="MobiDB-lite"/>
    </source>
</evidence>
<evidence type="ECO:0000313" key="11">
    <source>
        <dbReference type="EMBL" id="MFC4492918.1"/>
    </source>
</evidence>
<evidence type="ECO:0000256" key="3">
    <source>
        <dbReference type="ARBA" id="ARBA00022692"/>
    </source>
</evidence>
<reference evidence="12" key="1">
    <citation type="journal article" date="2019" name="Int. J. Syst. Evol. Microbiol.">
        <title>The Global Catalogue of Microorganisms (GCM) 10K type strain sequencing project: providing services to taxonomists for standard genome sequencing and annotation.</title>
        <authorList>
            <consortium name="The Broad Institute Genomics Platform"/>
            <consortium name="The Broad Institute Genome Sequencing Center for Infectious Disease"/>
            <person name="Wu L."/>
            <person name="Ma J."/>
        </authorList>
    </citation>
    <scope>NUCLEOTIDE SEQUENCE [LARGE SCALE GENOMIC DNA]</scope>
    <source>
        <strain evidence="12">CGMCC 4.7357</strain>
    </source>
</reference>
<dbReference type="Pfam" id="PF18967">
    <property type="entry name" value="PycTM"/>
    <property type="match status" value="1"/>
</dbReference>
<accession>A0ABV9A319</accession>
<feature type="transmembrane region" description="Helical" evidence="9">
    <location>
        <begin position="53"/>
        <end position="72"/>
    </location>
</feature>
<keyword evidence="3 9" id="KW-0812">Transmembrane</keyword>
<evidence type="ECO:0000256" key="6">
    <source>
        <dbReference type="ARBA" id="ARBA00023118"/>
    </source>
</evidence>
<evidence type="ECO:0000256" key="4">
    <source>
        <dbReference type="ARBA" id="ARBA00022741"/>
    </source>
</evidence>
<keyword evidence="5 9" id="KW-1133">Transmembrane helix</keyword>
<keyword evidence="6" id="KW-0051">Antiviral defense</keyword>
<evidence type="ECO:0000256" key="7">
    <source>
        <dbReference type="ARBA" id="ARBA00023136"/>
    </source>
</evidence>
<gene>
    <name evidence="11" type="ORF">ACFPA8_02055</name>
</gene>
<protein>
    <submittedName>
        <fullName evidence="11">Pycsar system effector family protein</fullName>
    </submittedName>
</protein>
<comment type="subcellular location">
    <subcellularLocation>
        <location evidence="1">Cell membrane</location>
    </subcellularLocation>
</comment>
<feature type="domain" description="Pycsar effector protein" evidence="10">
    <location>
        <begin position="35"/>
        <end position="192"/>
    </location>
</feature>
<dbReference type="Proteomes" id="UP001595997">
    <property type="component" value="Unassembled WGS sequence"/>
</dbReference>
<feature type="region of interest" description="Disordered" evidence="8">
    <location>
        <begin position="1"/>
        <end position="26"/>
    </location>
</feature>
<evidence type="ECO:0000256" key="9">
    <source>
        <dbReference type="SAM" id="Phobius"/>
    </source>
</evidence>
<evidence type="ECO:0000313" key="12">
    <source>
        <dbReference type="Proteomes" id="UP001595997"/>
    </source>
</evidence>
<name>A0ABV9A319_9ACTN</name>
<evidence type="ECO:0000259" key="10">
    <source>
        <dbReference type="Pfam" id="PF18967"/>
    </source>
</evidence>
<feature type="transmembrane region" description="Helical" evidence="9">
    <location>
        <begin position="87"/>
        <end position="108"/>
    </location>
</feature>
<evidence type="ECO:0000256" key="1">
    <source>
        <dbReference type="ARBA" id="ARBA00004236"/>
    </source>
</evidence>
<keyword evidence="12" id="KW-1185">Reference proteome</keyword>
<sequence length="193" mass="19844">MTDDGTACAPRTTDGQPSAPAPDATRSAVVGQRAAERLLAELRQEVARADTKASVLAGAQGVTAAAAVGFLGGEGWHPSSLSPAAQAVWWTGASCFLVSLCSLLLAVVPRYRSGSWQPGTPVTYFGDICSASRHGPQAVAAALIETERTPMPGLVASLMENSRIVAGKHWWIRSGLASITAAVVLLPAALLLG</sequence>
<keyword evidence="7 9" id="KW-0472">Membrane</keyword>
<comment type="caution">
    <text evidence="11">The sequence shown here is derived from an EMBL/GenBank/DDBJ whole genome shotgun (WGS) entry which is preliminary data.</text>
</comment>
<dbReference type="InterPro" id="IPR043760">
    <property type="entry name" value="PycTM_dom"/>
</dbReference>
<keyword evidence="4" id="KW-0547">Nucleotide-binding</keyword>
<dbReference type="RefSeq" id="WP_386441321.1">
    <property type="nucleotide sequence ID" value="NZ_JBHSFH010000003.1"/>
</dbReference>
<evidence type="ECO:0000256" key="2">
    <source>
        <dbReference type="ARBA" id="ARBA00022475"/>
    </source>
</evidence>
<feature type="transmembrane region" description="Helical" evidence="9">
    <location>
        <begin position="170"/>
        <end position="192"/>
    </location>
</feature>
<evidence type="ECO:0000256" key="5">
    <source>
        <dbReference type="ARBA" id="ARBA00022989"/>
    </source>
</evidence>
<keyword evidence="2" id="KW-1003">Cell membrane</keyword>